<dbReference type="PROSITE" id="PS50977">
    <property type="entry name" value="HTH_TETR_2"/>
    <property type="match status" value="1"/>
</dbReference>
<proteinExistence type="predicted"/>
<evidence type="ECO:0000313" key="7">
    <source>
        <dbReference type="Proteomes" id="UP000484076"/>
    </source>
</evidence>
<feature type="DNA-binding region" description="H-T-H motif" evidence="4">
    <location>
        <begin position="40"/>
        <end position="59"/>
    </location>
</feature>
<dbReference type="InterPro" id="IPR050109">
    <property type="entry name" value="HTH-type_TetR-like_transc_reg"/>
</dbReference>
<dbReference type="EMBL" id="WHUT02000012">
    <property type="protein sequence ID" value="NUB46204.1"/>
    <property type="molecule type" value="Genomic_DNA"/>
</dbReference>
<reference evidence="6" key="1">
    <citation type="submission" date="2020-05" db="EMBL/GenBank/DDBJ databases">
        <title>Fertoebacter nigrum gen. nov., sp. nov., a new member of the family Rhodobacteraceae.</title>
        <authorList>
            <person name="Szuroczki S."/>
            <person name="Abbaszade G."/>
            <person name="Buni D."/>
            <person name="Schumann P."/>
            <person name="Toth E."/>
        </authorList>
    </citation>
    <scope>NUCLEOTIDE SEQUENCE</scope>
    <source>
        <strain evidence="6">RG-N-1a</strain>
    </source>
</reference>
<dbReference type="PANTHER" id="PTHR30055">
    <property type="entry name" value="HTH-TYPE TRANSCRIPTIONAL REGULATOR RUTR"/>
    <property type="match status" value="1"/>
</dbReference>
<dbReference type="InterPro" id="IPR001647">
    <property type="entry name" value="HTH_TetR"/>
</dbReference>
<evidence type="ECO:0000313" key="6">
    <source>
        <dbReference type="EMBL" id="NUB46204.1"/>
    </source>
</evidence>
<keyword evidence="1" id="KW-0805">Transcription regulation</keyword>
<keyword evidence="3" id="KW-0804">Transcription</keyword>
<organism evidence="6 7">
    <name type="scientific">Fertoeibacter niger</name>
    <dbReference type="NCBI Taxonomy" id="2656921"/>
    <lineage>
        <taxon>Bacteria</taxon>
        <taxon>Pseudomonadati</taxon>
        <taxon>Pseudomonadota</taxon>
        <taxon>Alphaproteobacteria</taxon>
        <taxon>Rhodobacterales</taxon>
        <taxon>Paracoccaceae</taxon>
        <taxon>Fertoeibacter</taxon>
    </lineage>
</organism>
<protein>
    <submittedName>
        <fullName evidence="6">TetR/AcrR family transcriptional regulator</fullName>
    </submittedName>
</protein>
<accession>A0A8X8KMB5</accession>
<dbReference type="InterPro" id="IPR041669">
    <property type="entry name" value="TetR_C_15"/>
</dbReference>
<dbReference type="PANTHER" id="PTHR30055:SF234">
    <property type="entry name" value="HTH-TYPE TRANSCRIPTIONAL REGULATOR BETI"/>
    <property type="match status" value="1"/>
</dbReference>
<evidence type="ECO:0000256" key="2">
    <source>
        <dbReference type="ARBA" id="ARBA00023125"/>
    </source>
</evidence>
<dbReference type="Proteomes" id="UP000484076">
    <property type="component" value="Unassembled WGS sequence"/>
</dbReference>
<dbReference type="PRINTS" id="PR00455">
    <property type="entry name" value="HTHTETR"/>
</dbReference>
<dbReference type="AlphaFoldDB" id="A0A8X8KMB5"/>
<keyword evidence="2 4" id="KW-0238">DNA-binding</keyword>
<feature type="domain" description="HTH tetR-type" evidence="5">
    <location>
        <begin position="17"/>
        <end position="77"/>
    </location>
</feature>
<gene>
    <name evidence="6" type="ORF">GEU84_017560</name>
</gene>
<comment type="caution">
    <text evidence="6">The sequence shown here is derived from an EMBL/GenBank/DDBJ whole genome shotgun (WGS) entry which is preliminary data.</text>
</comment>
<dbReference type="GO" id="GO:0003700">
    <property type="term" value="F:DNA-binding transcription factor activity"/>
    <property type="evidence" value="ECO:0007669"/>
    <property type="project" value="TreeGrafter"/>
</dbReference>
<dbReference type="InterPro" id="IPR009057">
    <property type="entry name" value="Homeodomain-like_sf"/>
</dbReference>
<dbReference type="Gene3D" id="1.10.357.10">
    <property type="entry name" value="Tetracycline Repressor, domain 2"/>
    <property type="match status" value="1"/>
</dbReference>
<dbReference type="SUPFAM" id="SSF46689">
    <property type="entry name" value="Homeodomain-like"/>
    <property type="match status" value="1"/>
</dbReference>
<evidence type="ECO:0000256" key="4">
    <source>
        <dbReference type="PROSITE-ProRule" id="PRU00335"/>
    </source>
</evidence>
<dbReference type="RefSeq" id="WP_152828368.1">
    <property type="nucleotide sequence ID" value="NZ_WHUT02000012.1"/>
</dbReference>
<evidence type="ECO:0000256" key="1">
    <source>
        <dbReference type="ARBA" id="ARBA00023015"/>
    </source>
</evidence>
<evidence type="ECO:0000259" key="5">
    <source>
        <dbReference type="PROSITE" id="PS50977"/>
    </source>
</evidence>
<sequence length="207" mass="22529">MKPEDFLLVQPQQERAIAKFHKMVEAGGEILAEGGFGNLTSDAVAARAGVNISTFYKYFANRDALVGYLAVAFIEEQTASLCGLVARTPPDAPLEQLIPAMIDTAVDDWANNPTSRALQGSFILDPVLYAEYSRSSLDVAAALRPFMTAWNIAGSHEDWERMHSVFGDCAIVLFDRAAKADPDEQAKVIAQLKNLAVAYFRTAVASQ</sequence>
<dbReference type="Pfam" id="PF00440">
    <property type="entry name" value="TetR_N"/>
    <property type="match status" value="1"/>
</dbReference>
<keyword evidence="7" id="KW-1185">Reference proteome</keyword>
<dbReference type="GO" id="GO:0000976">
    <property type="term" value="F:transcription cis-regulatory region binding"/>
    <property type="evidence" value="ECO:0007669"/>
    <property type="project" value="TreeGrafter"/>
</dbReference>
<name>A0A8X8KMB5_9RHOB</name>
<evidence type="ECO:0000256" key="3">
    <source>
        <dbReference type="ARBA" id="ARBA00023163"/>
    </source>
</evidence>
<dbReference type="Pfam" id="PF17918">
    <property type="entry name" value="TetR_C_15"/>
    <property type="match status" value="1"/>
</dbReference>